<dbReference type="Proteomes" id="UP000007266">
    <property type="component" value="Linkage group 10"/>
</dbReference>
<protein>
    <submittedName>
        <fullName evidence="2">Uncharacterized protein</fullName>
    </submittedName>
</protein>
<accession>D6X3J1</accession>
<sequence>MEQTIKLLEFKNKVLEENCHFLREKNYYVERKLHEIELSSDNERVTRQDSCVDETEQTETGKFAYLKERFSGALFGFVVPNLSKIFRKIKEKRNEIKEFDKVNCPFKKLNIKVNVYRVVVVLGTLMVLSGVGYAGYKIWKNRFRHPTYLVPSEDEDDDSGEEIFRAPGTSRGAENVALVKTNSSESFSTDFKSILDTASKK</sequence>
<feature type="transmembrane region" description="Helical" evidence="1">
    <location>
        <begin position="115"/>
        <end position="136"/>
    </location>
</feature>
<keyword evidence="1" id="KW-0812">Transmembrane</keyword>
<keyword evidence="1" id="KW-0472">Membrane</keyword>
<organism evidence="2 3">
    <name type="scientific">Tribolium castaneum</name>
    <name type="common">Red flour beetle</name>
    <dbReference type="NCBI Taxonomy" id="7070"/>
    <lineage>
        <taxon>Eukaryota</taxon>
        <taxon>Metazoa</taxon>
        <taxon>Ecdysozoa</taxon>
        <taxon>Arthropoda</taxon>
        <taxon>Hexapoda</taxon>
        <taxon>Insecta</taxon>
        <taxon>Pterygota</taxon>
        <taxon>Neoptera</taxon>
        <taxon>Endopterygota</taxon>
        <taxon>Coleoptera</taxon>
        <taxon>Polyphaga</taxon>
        <taxon>Cucujiformia</taxon>
        <taxon>Tenebrionidae</taxon>
        <taxon>Tenebrionidae incertae sedis</taxon>
        <taxon>Tribolium</taxon>
    </lineage>
</organism>
<name>D6X3J1_TRICA</name>
<gene>
    <name evidence="2" type="primary">AUGUSTUS-3.0.2_11260</name>
    <name evidence="2" type="ORF">TcasGA2_TC011260</name>
</gene>
<reference evidence="2 3" key="1">
    <citation type="journal article" date="2008" name="Nature">
        <title>The genome of the model beetle and pest Tribolium castaneum.</title>
        <authorList>
            <consortium name="Tribolium Genome Sequencing Consortium"/>
            <person name="Richards S."/>
            <person name="Gibbs R.A."/>
            <person name="Weinstock G.M."/>
            <person name="Brown S.J."/>
            <person name="Denell R."/>
            <person name="Beeman R.W."/>
            <person name="Gibbs R."/>
            <person name="Beeman R.W."/>
            <person name="Brown S.J."/>
            <person name="Bucher G."/>
            <person name="Friedrich M."/>
            <person name="Grimmelikhuijzen C.J."/>
            <person name="Klingler M."/>
            <person name="Lorenzen M."/>
            <person name="Richards S."/>
            <person name="Roth S."/>
            <person name="Schroder R."/>
            <person name="Tautz D."/>
            <person name="Zdobnov E.M."/>
            <person name="Muzny D."/>
            <person name="Gibbs R.A."/>
            <person name="Weinstock G.M."/>
            <person name="Attaway T."/>
            <person name="Bell S."/>
            <person name="Buhay C.J."/>
            <person name="Chandrabose M.N."/>
            <person name="Chavez D."/>
            <person name="Clerk-Blankenburg K.P."/>
            <person name="Cree A."/>
            <person name="Dao M."/>
            <person name="Davis C."/>
            <person name="Chacko J."/>
            <person name="Dinh H."/>
            <person name="Dugan-Rocha S."/>
            <person name="Fowler G."/>
            <person name="Garner T.T."/>
            <person name="Garnes J."/>
            <person name="Gnirke A."/>
            <person name="Hawes A."/>
            <person name="Hernandez J."/>
            <person name="Hines S."/>
            <person name="Holder M."/>
            <person name="Hume J."/>
            <person name="Jhangiani S.N."/>
            <person name="Joshi V."/>
            <person name="Khan Z.M."/>
            <person name="Jackson L."/>
            <person name="Kovar C."/>
            <person name="Kowis A."/>
            <person name="Lee S."/>
            <person name="Lewis L.R."/>
            <person name="Margolis J."/>
            <person name="Morgan M."/>
            <person name="Nazareth L.V."/>
            <person name="Nguyen N."/>
            <person name="Okwuonu G."/>
            <person name="Parker D."/>
            <person name="Richards S."/>
            <person name="Ruiz S.J."/>
            <person name="Santibanez J."/>
            <person name="Savard J."/>
            <person name="Scherer S.E."/>
            <person name="Schneider B."/>
            <person name="Sodergren E."/>
            <person name="Tautz D."/>
            <person name="Vattahil S."/>
            <person name="Villasana D."/>
            <person name="White C.S."/>
            <person name="Wright R."/>
            <person name="Park Y."/>
            <person name="Beeman R.W."/>
            <person name="Lord J."/>
            <person name="Oppert B."/>
            <person name="Lorenzen M."/>
            <person name="Brown S."/>
            <person name="Wang L."/>
            <person name="Savard J."/>
            <person name="Tautz D."/>
            <person name="Richards S."/>
            <person name="Weinstock G."/>
            <person name="Gibbs R.A."/>
            <person name="Liu Y."/>
            <person name="Worley K."/>
            <person name="Weinstock G."/>
            <person name="Elsik C.G."/>
            <person name="Reese J.T."/>
            <person name="Elhaik E."/>
            <person name="Landan G."/>
            <person name="Graur D."/>
            <person name="Arensburger P."/>
            <person name="Atkinson P."/>
            <person name="Beeman R.W."/>
            <person name="Beidler J."/>
            <person name="Brown S.J."/>
            <person name="Demuth J.P."/>
            <person name="Drury D.W."/>
            <person name="Du Y.Z."/>
            <person name="Fujiwara H."/>
            <person name="Lorenzen M."/>
            <person name="Maselli V."/>
            <person name="Osanai M."/>
            <person name="Park Y."/>
            <person name="Robertson H.M."/>
            <person name="Tu Z."/>
            <person name="Wang J.J."/>
            <person name="Wang S."/>
            <person name="Richards S."/>
            <person name="Song H."/>
            <person name="Zhang L."/>
            <person name="Sodergren E."/>
            <person name="Werner D."/>
            <person name="Stanke M."/>
            <person name="Morgenstern B."/>
            <person name="Solovyev V."/>
            <person name="Kosarev P."/>
            <person name="Brown G."/>
            <person name="Chen H.C."/>
            <person name="Ermolaeva O."/>
            <person name="Hlavina W."/>
            <person name="Kapustin Y."/>
            <person name="Kiryutin B."/>
            <person name="Kitts P."/>
            <person name="Maglott D."/>
            <person name="Pruitt K."/>
            <person name="Sapojnikov V."/>
            <person name="Souvorov A."/>
            <person name="Mackey A.J."/>
            <person name="Waterhouse R.M."/>
            <person name="Wyder S."/>
            <person name="Zdobnov E.M."/>
            <person name="Zdobnov E.M."/>
            <person name="Wyder S."/>
            <person name="Kriventseva E.V."/>
            <person name="Kadowaki T."/>
            <person name="Bork P."/>
            <person name="Aranda M."/>
            <person name="Bao R."/>
            <person name="Beermann A."/>
            <person name="Berns N."/>
            <person name="Bolognesi R."/>
            <person name="Bonneton F."/>
            <person name="Bopp D."/>
            <person name="Brown S.J."/>
            <person name="Bucher G."/>
            <person name="Butts T."/>
            <person name="Chaumot A."/>
            <person name="Denell R.E."/>
            <person name="Ferrier D.E."/>
            <person name="Friedrich M."/>
            <person name="Gordon C.M."/>
            <person name="Jindra M."/>
            <person name="Klingler M."/>
            <person name="Lan Q."/>
            <person name="Lattorff H.M."/>
            <person name="Laudet V."/>
            <person name="von Levetsow C."/>
            <person name="Liu Z."/>
            <person name="Lutz R."/>
            <person name="Lynch J.A."/>
            <person name="da Fonseca R.N."/>
            <person name="Posnien N."/>
            <person name="Reuter R."/>
            <person name="Roth S."/>
            <person name="Savard J."/>
            <person name="Schinko J.B."/>
            <person name="Schmitt C."/>
            <person name="Schoppmeier M."/>
            <person name="Schroder R."/>
            <person name="Shippy T.D."/>
            <person name="Simonnet F."/>
            <person name="Marques-Souza H."/>
            <person name="Tautz D."/>
            <person name="Tomoyasu Y."/>
            <person name="Trauner J."/>
            <person name="Van der Zee M."/>
            <person name="Vervoort M."/>
            <person name="Wittkopp N."/>
            <person name="Wimmer E.A."/>
            <person name="Yang X."/>
            <person name="Jones A.K."/>
            <person name="Sattelle D.B."/>
            <person name="Ebert P.R."/>
            <person name="Nelson D."/>
            <person name="Scott J.G."/>
            <person name="Beeman R.W."/>
            <person name="Muthukrishnan S."/>
            <person name="Kramer K.J."/>
            <person name="Arakane Y."/>
            <person name="Beeman R.W."/>
            <person name="Zhu Q."/>
            <person name="Hogenkamp D."/>
            <person name="Dixit R."/>
            <person name="Oppert B."/>
            <person name="Jiang H."/>
            <person name="Zou Z."/>
            <person name="Marshall J."/>
            <person name="Elpidina E."/>
            <person name="Vinokurov K."/>
            <person name="Oppert C."/>
            <person name="Zou Z."/>
            <person name="Evans J."/>
            <person name="Lu Z."/>
            <person name="Zhao P."/>
            <person name="Sumathipala N."/>
            <person name="Altincicek B."/>
            <person name="Vilcinskas A."/>
            <person name="Williams M."/>
            <person name="Hultmark D."/>
            <person name="Hetru C."/>
            <person name="Jiang H."/>
            <person name="Grimmelikhuijzen C.J."/>
            <person name="Hauser F."/>
            <person name="Cazzamali G."/>
            <person name="Williamson M."/>
            <person name="Park Y."/>
            <person name="Li B."/>
            <person name="Tanaka Y."/>
            <person name="Predel R."/>
            <person name="Neupert S."/>
            <person name="Schachtner J."/>
            <person name="Verleyen P."/>
            <person name="Raible F."/>
            <person name="Bork P."/>
            <person name="Friedrich M."/>
            <person name="Walden K.K."/>
            <person name="Robertson H.M."/>
            <person name="Angeli S."/>
            <person name="Foret S."/>
            <person name="Bucher G."/>
            <person name="Schuetz S."/>
            <person name="Maleszka R."/>
            <person name="Wimmer E.A."/>
            <person name="Beeman R.W."/>
            <person name="Lorenzen M."/>
            <person name="Tomoyasu Y."/>
            <person name="Miller S.C."/>
            <person name="Grossmann D."/>
            <person name="Bucher G."/>
        </authorList>
    </citation>
    <scope>NUCLEOTIDE SEQUENCE [LARGE SCALE GENOMIC DNA]</scope>
    <source>
        <strain evidence="2 3">Georgia GA2</strain>
    </source>
</reference>
<dbReference type="AlphaFoldDB" id="D6X3J1"/>
<reference evidence="2 3" key="2">
    <citation type="journal article" date="2010" name="Nucleic Acids Res.">
        <title>BeetleBase in 2010: revisions to provide comprehensive genomic information for Tribolium castaneum.</title>
        <authorList>
            <person name="Kim H.S."/>
            <person name="Murphy T."/>
            <person name="Xia J."/>
            <person name="Caragea D."/>
            <person name="Park Y."/>
            <person name="Beeman R.W."/>
            <person name="Lorenzen M.D."/>
            <person name="Butcher S."/>
            <person name="Manak J.R."/>
            <person name="Brown S.J."/>
        </authorList>
    </citation>
    <scope>GENOME REANNOTATION</scope>
    <source>
        <strain evidence="2 3">Georgia GA2</strain>
    </source>
</reference>
<evidence type="ECO:0000313" key="3">
    <source>
        <dbReference type="Proteomes" id="UP000007266"/>
    </source>
</evidence>
<dbReference type="EMBL" id="KQ971374">
    <property type="protein sequence ID" value="EEZ97430.1"/>
    <property type="molecule type" value="Genomic_DNA"/>
</dbReference>
<keyword evidence="3" id="KW-1185">Reference proteome</keyword>
<dbReference type="HOGENOM" id="CLU_1362001_0_0_1"/>
<proteinExistence type="predicted"/>
<evidence type="ECO:0000313" key="2">
    <source>
        <dbReference type="EMBL" id="EEZ97430.1"/>
    </source>
</evidence>
<evidence type="ECO:0000256" key="1">
    <source>
        <dbReference type="SAM" id="Phobius"/>
    </source>
</evidence>
<keyword evidence="1" id="KW-1133">Transmembrane helix</keyword>